<evidence type="ECO:0000313" key="2">
    <source>
        <dbReference type="Proteomes" id="UP000011687"/>
    </source>
</evidence>
<comment type="caution">
    <text evidence="1">The sequence shown here is derived from an EMBL/GenBank/DDBJ whole genome shotgun (WGS) entry which is preliminary data.</text>
</comment>
<organism evidence="1 2">
    <name type="scientific">Haloarcula marismortui ATCC 33799</name>
    <dbReference type="NCBI Taxonomy" id="662475"/>
    <lineage>
        <taxon>Archaea</taxon>
        <taxon>Methanobacteriati</taxon>
        <taxon>Methanobacteriota</taxon>
        <taxon>Stenosarchaea group</taxon>
        <taxon>Halobacteria</taxon>
        <taxon>Halobacteriales</taxon>
        <taxon>Haloarculaceae</taxon>
        <taxon>Haloarcula</taxon>
    </lineage>
</organism>
<protein>
    <submittedName>
        <fullName evidence="1">Uncharacterized protein</fullName>
    </submittedName>
</protein>
<dbReference type="RefSeq" id="WP_007190703.1">
    <property type="nucleotide sequence ID" value="NZ_AOLS01000121.1"/>
</dbReference>
<keyword evidence="2" id="KW-1185">Reference proteome</keyword>
<sequence length="172" mass="18556">MAATQDDTTYVGTPTDYETSDINCEHPVGIYVGGLSNDAATYISQQLSLFVETHDDKALVRVMEVLSPAVESASEVVIDTGTPADVPSDCWWPVELEVEGINSGAATDIVEAFTELAADGFTDGSLANEFRTALIDATADQPRSIVRLVRNDGSRRDALEWHTDTEAELETT</sequence>
<dbReference type="AlphaFoldDB" id="M0JQH7"/>
<dbReference type="EMBL" id="AOLS01000121">
    <property type="protein sequence ID" value="EMA09910.1"/>
    <property type="molecule type" value="Genomic_DNA"/>
</dbReference>
<reference evidence="1 2" key="1">
    <citation type="journal article" date="2014" name="PLoS Genet.">
        <title>Phylogenetically driven sequencing of extremely halophilic archaea reveals strategies for static and dynamic osmo-response.</title>
        <authorList>
            <person name="Becker E.A."/>
            <person name="Seitzer P.M."/>
            <person name="Tritt A."/>
            <person name="Larsen D."/>
            <person name="Krusor M."/>
            <person name="Yao A.I."/>
            <person name="Wu D."/>
            <person name="Madern D."/>
            <person name="Eisen J.A."/>
            <person name="Darling A.E."/>
            <person name="Facciotti M.T."/>
        </authorList>
    </citation>
    <scope>NUCLEOTIDE SEQUENCE [LARGE SCALE GENOMIC DNA]</scope>
    <source>
        <strain evidence="1 2">ATCC 33799</strain>
    </source>
</reference>
<gene>
    <name evidence="1" type="ORF">C435_21100</name>
</gene>
<accession>M0JQH7</accession>
<name>M0JQH7_9EURY</name>
<proteinExistence type="predicted"/>
<dbReference type="Proteomes" id="UP000011687">
    <property type="component" value="Unassembled WGS sequence"/>
</dbReference>
<dbReference type="PATRIC" id="fig|662475.6.peg.4130"/>
<evidence type="ECO:0000313" key="1">
    <source>
        <dbReference type="EMBL" id="EMA09910.1"/>
    </source>
</evidence>